<protein>
    <submittedName>
        <fullName evidence="11">6942_t:CDS:1</fullName>
    </submittedName>
</protein>
<feature type="compositionally biased region" description="Low complexity" evidence="9">
    <location>
        <begin position="712"/>
        <end position="721"/>
    </location>
</feature>
<dbReference type="EMBL" id="CAJVPP010001870">
    <property type="protein sequence ID" value="CAG8576912.1"/>
    <property type="molecule type" value="Genomic_DNA"/>
</dbReference>
<dbReference type="SUPFAM" id="SSF57716">
    <property type="entry name" value="Glucocorticoid receptor-like (DNA-binding domain)"/>
    <property type="match status" value="1"/>
</dbReference>
<dbReference type="PRINTS" id="PR00619">
    <property type="entry name" value="GATAZNFINGER"/>
</dbReference>
<comment type="caution">
    <text evidence="11">The sequence shown here is derived from an EMBL/GenBank/DDBJ whole genome shotgun (WGS) entry which is preliminary data.</text>
</comment>
<dbReference type="InterPro" id="IPR013088">
    <property type="entry name" value="Znf_NHR/GATA"/>
</dbReference>
<feature type="region of interest" description="Disordered" evidence="9">
    <location>
        <begin position="603"/>
        <end position="748"/>
    </location>
</feature>
<feature type="compositionally biased region" description="Basic and acidic residues" evidence="9">
    <location>
        <begin position="140"/>
        <end position="152"/>
    </location>
</feature>
<feature type="region of interest" description="Disordered" evidence="9">
    <location>
        <begin position="217"/>
        <end position="238"/>
    </location>
</feature>
<feature type="compositionally biased region" description="Low complexity" evidence="9">
    <location>
        <begin position="799"/>
        <end position="816"/>
    </location>
</feature>
<feature type="region of interest" description="Disordered" evidence="9">
    <location>
        <begin position="1"/>
        <end position="153"/>
    </location>
</feature>
<feature type="compositionally biased region" description="Polar residues" evidence="9">
    <location>
        <begin position="107"/>
        <end position="121"/>
    </location>
</feature>
<feature type="compositionally biased region" description="Polar residues" evidence="9">
    <location>
        <begin position="43"/>
        <end position="97"/>
    </location>
</feature>
<feature type="compositionally biased region" description="Low complexity" evidence="9">
    <location>
        <begin position="731"/>
        <end position="748"/>
    </location>
</feature>
<dbReference type="FunFam" id="3.30.50.10:FF:000007">
    <property type="entry name" value="Nitrogen regulatory AreA, N-terminal"/>
    <property type="match status" value="1"/>
</dbReference>
<feature type="compositionally biased region" description="Polar residues" evidence="9">
    <location>
        <begin position="696"/>
        <end position="705"/>
    </location>
</feature>
<feature type="compositionally biased region" description="Low complexity" evidence="9">
    <location>
        <begin position="926"/>
        <end position="955"/>
    </location>
</feature>
<sequence>MVSTYSQPPLFSHKLPPSDNFDINRLNPNNQNCDSNGDGGIQGSLNEQPQIQQNFPASSRQITYSRVPSQRNGDFRKSSQGSTSLNTSQVTTSTTASKPEYQHHPNCRQNNFGANSNNIKSKNMARNPINNRVLNNVKWSDGEKSKDSEKSKKPALGDIHKVLLEPPYFSKPCKNKLYTKAKDALPHGVRVENMTWRMMAVTLRRKNLEKEQVRRPPLNNRNYNKVPTTTFRSTNSKRSSKILMCKQAKVEPTNEKNNVNEDISICEQYDVEMGDSFSDDNSCERDLPTGISVDHLDDHKFEEMFVDDHAHLVNSPSDTSTSNTDDNHSSYTSSPSPVLTSKTSAIPIPVVSSSAAHTIPTTPSNGLEFNFSDTNAAEDFCFSHPSFSLNRKNFVNFSGKPSNLQMRPIAIPVSRGVPNMSNSIGNYPFKKTQRQRSTSLILPVSSITIPSDTADDSDIELPDSMSSSLTSASTNTQFTYTPFNPPYDQHHSMDYAGSSALLSSSAPHSYPFFSELTNHDMNNSAQIPYQSAARPVNNGGFYFGDYNGTGDLTNGDSTAASVFDMVNIYYVNGPNNQLNLSSLSHVNPSQLFSTSPSSISYDLQSNEQICSSEESDGQDKASSSMGYDQANLREWGRGDERNNGCSSNIVNSTSKIKRHSSSNVDTNNKNISSSLPNGEGESSNGLTSPGKRPRSSSRASLTAPVNTGPIKSVQNNNNPSSSSPPSPTIPKDPNNNNGNSSKNAVPTTCTNCHTQTTPLWRRNPEGQPLCNACGLFLKLHGVVRPLSLKTDVIKKRNRGGAAAAGKNPGKNGLKGNSVQLGPGGASMSVMGKRTSFTSNMNSRSDVVNTPATASVLSTSAPTAQYSNNAFSARPNIQGVQKRQRRFSSSDERQLLNAQQIRHSQQQSQMSTSLSGSSVRAQMMMATTMQQQQKQQEENGNSTVSSSNSQQSPLQSTLVSSDDESLPNGYTTRPNVMIHPQSFSDDESESSVVNRDTAMELGF</sequence>
<dbReference type="Gene3D" id="3.30.50.10">
    <property type="entry name" value="Erythroid Transcription Factor GATA-1, subunit A"/>
    <property type="match status" value="1"/>
</dbReference>
<dbReference type="CDD" id="cd00202">
    <property type="entry name" value="ZnF_GATA"/>
    <property type="match status" value="1"/>
</dbReference>
<dbReference type="PANTHER" id="PTHR10071">
    <property type="entry name" value="TRANSCRIPTION FACTOR GATA FAMILY MEMBER"/>
    <property type="match status" value="1"/>
</dbReference>
<feature type="compositionally biased region" description="Polar residues" evidence="9">
    <location>
        <begin position="26"/>
        <end position="35"/>
    </location>
</feature>
<evidence type="ECO:0000256" key="2">
    <source>
        <dbReference type="ARBA" id="ARBA00022723"/>
    </source>
</evidence>
<dbReference type="InterPro" id="IPR013860">
    <property type="entry name" value="AreA_GATA"/>
</dbReference>
<evidence type="ECO:0000256" key="1">
    <source>
        <dbReference type="ARBA" id="ARBA00004123"/>
    </source>
</evidence>
<keyword evidence="12" id="KW-1185">Reference proteome</keyword>
<feature type="compositionally biased region" description="Low complexity" evidence="9">
    <location>
        <begin position="314"/>
        <end position="334"/>
    </location>
</feature>
<evidence type="ECO:0000259" key="10">
    <source>
        <dbReference type="PROSITE" id="PS50114"/>
    </source>
</evidence>
<keyword evidence="5" id="KW-0805">Transcription regulation</keyword>
<dbReference type="InterPro" id="IPR000679">
    <property type="entry name" value="Znf_GATA"/>
</dbReference>
<dbReference type="PANTHER" id="PTHR10071:SF281">
    <property type="entry name" value="BOX A-BINDING FACTOR-RELATED"/>
    <property type="match status" value="1"/>
</dbReference>
<evidence type="ECO:0000256" key="7">
    <source>
        <dbReference type="ARBA" id="ARBA00023242"/>
    </source>
</evidence>
<dbReference type="GO" id="GO:0000122">
    <property type="term" value="P:negative regulation of transcription by RNA polymerase II"/>
    <property type="evidence" value="ECO:0007669"/>
    <property type="project" value="TreeGrafter"/>
</dbReference>
<evidence type="ECO:0000313" key="12">
    <source>
        <dbReference type="Proteomes" id="UP000789375"/>
    </source>
</evidence>
<evidence type="ECO:0000256" key="5">
    <source>
        <dbReference type="ARBA" id="ARBA00023015"/>
    </source>
</evidence>
<keyword evidence="4" id="KW-0862">Zinc</keyword>
<reference evidence="11" key="1">
    <citation type="submission" date="2021-06" db="EMBL/GenBank/DDBJ databases">
        <authorList>
            <person name="Kallberg Y."/>
            <person name="Tangrot J."/>
            <person name="Rosling A."/>
        </authorList>
    </citation>
    <scope>NUCLEOTIDE SEQUENCE</scope>
    <source>
        <strain evidence="11">87-6 pot B 2015</strain>
    </source>
</reference>
<keyword evidence="2" id="KW-0479">Metal-binding</keyword>
<dbReference type="SMART" id="SM00401">
    <property type="entry name" value="ZnF_GATA"/>
    <property type="match status" value="1"/>
</dbReference>
<feature type="compositionally biased region" description="Polar residues" evidence="9">
    <location>
        <begin position="643"/>
        <end position="654"/>
    </location>
</feature>
<evidence type="ECO:0000256" key="6">
    <source>
        <dbReference type="ARBA" id="ARBA00023163"/>
    </source>
</evidence>
<dbReference type="GO" id="GO:0045944">
    <property type="term" value="P:positive regulation of transcription by RNA polymerase II"/>
    <property type="evidence" value="ECO:0007669"/>
    <property type="project" value="TreeGrafter"/>
</dbReference>
<evidence type="ECO:0000256" key="9">
    <source>
        <dbReference type="SAM" id="MobiDB-lite"/>
    </source>
</evidence>
<dbReference type="GO" id="GO:0008270">
    <property type="term" value="F:zinc ion binding"/>
    <property type="evidence" value="ECO:0007669"/>
    <property type="project" value="UniProtKB-KW"/>
</dbReference>
<organism evidence="11 12">
    <name type="scientific">Funneliformis mosseae</name>
    <name type="common">Endomycorrhizal fungus</name>
    <name type="synonym">Glomus mosseae</name>
    <dbReference type="NCBI Taxonomy" id="27381"/>
    <lineage>
        <taxon>Eukaryota</taxon>
        <taxon>Fungi</taxon>
        <taxon>Fungi incertae sedis</taxon>
        <taxon>Mucoromycota</taxon>
        <taxon>Glomeromycotina</taxon>
        <taxon>Glomeromycetes</taxon>
        <taxon>Glomerales</taxon>
        <taxon>Glomeraceae</taxon>
        <taxon>Funneliformis</taxon>
    </lineage>
</organism>
<feature type="compositionally biased region" description="Polar residues" evidence="9">
    <location>
        <begin position="219"/>
        <end position="237"/>
    </location>
</feature>
<evidence type="ECO:0000256" key="8">
    <source>
        <dbReference type="PROSITE-ProRule" id="PRU00094"/>
    </source>
</evidence>
<feature type="region of interest" description="Disordered" evidence="9">
    <location>
        <begin position="898"/>
        <end position="917"/>
    </location>
</feature>
<dbReference type="Proteomes" id="UP000789375">
    <property type="component" value="Unassembled WGS sequence"/>
</dbReference>
<accession>A0A9N9BR96</accession>
<dbReference type="PROSITE" id="PS00344">
    <property type="entry name" value="GATA_ZN_FINGER_1"/>
    <property type="match status" value="1"/>
</dbReference>
<evidence type="ECO:0000256" key="3">
    <source>
        <dbReference type="ARBA" id="ARBA00022771"/>
    </source>
</evidence>
<feature type="compositionally biased region" description="Polar residues" evidence="9">
    <location>
        <begin position="603"/>
        <end position="612"/>
    </location>
</feature>
<dbReference type="GO" id="GO:0000981">
    <property type="term" value="F:DNA-binding transcription factor activity, RNA polymerase II-specific"/>
    <property type="evidence" value="ECO:0007669"/>
    <property type="project" value="TreeGrafter"/>
</dbReference>
<evidence type="ECO:0000256" key="4">
    <source>
        <dbReference type="ARBA" id="ARBA00022833"/>
    </source>
</evidence>
<comment type="subcellular location">
    <subcellularLocation>
        <location evidence="1">Nucleus</location>
    </subcellularLocation>
</comment>
<feature type="region of interest" description="Disordered" evidence="9">
    <location>
        <begin position="866"/>
        <end position="891"/>
    </location>
</feature>
<name>A0A9N9BR96_FUNMO</name>
<feature type="region of interest" description="Disordered" evidence="9">
    <location>
        <begin position="926"/>
        <end position="1002"/>
    </location>
</feature>
<dbReference type="InterPro" id="IPR039355">
    <property type="entry name" value="Transcription_factor_GATA"/>
</dbReference>
<keyword evidence="6" id="KW-0804">Transcription</keyword>
<dbReference type="AlphaFoldDB" id="A0A9N9BR96"/>
<dbReference type="GO" id="GO:0000978">
    <property type="term" value="F:RNA polymerase II cis-regulatory region sequence-specific DNA binding"/>
    <property type="evidence" value="ECO:0007669"/>
    <property type="project" value="TreeGrafter"/>
</dbReference>
<evidence type="ECO:0000313" key="11">
    <source>
        <dbReference type="EMBL" id="CAG8576912.1"/>
    </source>
</evidence>
<feature type="region of interest" description="Disordered" evidence="9">
    <location>
        <begin position="797"/>
        <end position="816"/>
    </location>
</feature>
<keyword evidence="7" id="KW-0539">Nucleus</keyword>
<proteinExistence type="predicted"/>
<feature type="region of interest" description="Disordered" evidence="9">
    <location>
        <begin position="312"/>
        <end position="340"/>
    </location>
</feature>
<dbReference type="PROSITE" id="PS50114">
    <property type="entry name" value="GATA_ZN_FINGER_2"/>
    <property type="match status" value="1"/>
</dbReference>
<dbReference type="Pfam" id="PF00320">
    <property type="entry name" value="GATA"/>
    <property type="match status" value="1"/>
</dbReference>
<dbReference type="GO" id="GO:0005634">
    <property type="term" value="C:nucleus"/>
    <property type="evidence" value="ECO:0007669"/>
    <property type="project" value="UniProtKB-SubCell"/>
</dbReference>
<feature type="compositionally biased region" description="Polar residues" evidence="9">
    <location>
        <begin position="661"/>
        <end position="687"/>
    </location>
</feature>
<dbReference type="Pfam" id="PF08550">
    <property type="entry name" value="GATA_AreA"/>
    <property type="match status" value="1"/>
</dbReference>
<keyword evidence="3 8" id="KW-0863">Zinc-finger</keyword>
<feature type="domain" description="GATA-type" evidence="10">
    <location>
        <begin position="743"/>
        <end position="796"/>
    </location>
</feature>
<gene>
    <name evidence="11" type="ORF">FMOSSE_LOCUS7749</name>
</gene>